<evidence type="ECO:0000313" key="1">
    <source>
        <dbReference type="EMBL" id="RYR47823.1"/>
    </source>
</evidence>
<name>A0A445CAE6_ARAHY</name>
<dbReference type="EMBL" id="SDMP01000007">
    <property type="protein sequence ID" value="RYR47823.1"/>
    <property type="molecule type" value="Genomic_DNA"/>
</dbReference>
<keyword evidence="2" id="KW-1185">Reference proteome</keyword>
<gene>
    <name evidence="1" type="ORF">Ahy_A07g033789</name>
</gene>
<evidence type="ECO:0008006" key="3">
    <source>
        <dbReference type="Google" id="ProtNLM"/>
    </source>
</evidence>
<reference evidence="1 2" key="1">
    <citation type="submission" date="2019-01" db="EMBL/GenBank/DDBJ databases">
        <title>Sequencing of cultivated peanut Arachis hypogaea provides insights into genome evolution and oil improvement.</title>
        <authorList>
            <person name="Chen X."/>
        </authorList>
    </citation>
    <scope>NUCLEOTIDE SEQUENCE [LARGE SCALE GENOMIC DNA]</scope>
    <source>
        <strain evidence="2">cv. Fuhuasheng</strain>
        <tissue evidence="1">Leaves</tissue>
    </source>
</reference>
<protein>
    <recommendedName>
        <fullName evidence="3">F-box associated domain-containing protein</fullName>
    </recommendedName>
</protein>
<organism evidence="1 2">
    <name type="scientific">Arachis hypogaea</name>
    <name type="common">Peanut</name>
    <dbReference type="NCBI Taxonomy" id="3818"/>
    <lineage>
        <taxon>Eukaryota</taxon>
        <taxon>Viridiplantae</taxon>
        <taxon>Streptophyta</taxon>
        <taxon>Embryophyta</taxon>
        <taxon>Tracheophyta</taxon>
        <taxon>Spermatophyta</taxon>
        <taxon>Magnoliopsida</taxon>
        <taxon>eudicotyledons</taxon>
        <taxon>Gunneridae</taxon>
        <taxon>Pentapetalae</taxon>
        <taxon>rosids</taxon>
        <taxon>fabids</taxon>
        <taxon>Fabales</taxon>
        <taxon>Fabaceae</taxon>
        <taxon>Papilionoideae</taxon>
        <taxon>50 kb inversion clade</taxon>
        <taxon>dalbergioids sensu lato</taxon>
        <taxon>Dalbergieae</taxon>
        <taxon>Pterocarpus clade</taxon>
        <taxon>Arachis</taxon>
    </lineage>
</organism>
<accession>A0A445CAE6</accession>
<comment type="caution">
    <text evidence="1">The sequence shown here is derived from an EMBL/GenBank/DDBJ whole genome shotgun (WGS) entry which is preliminary data.</text>
</comment>
<proteinExistence type="predicted"/>
<dbReference type="AlphaFoldDB" id="A0A445CAE6"/>
<dbReference type="Proteomes" id="UP000289738">
    <property type="component" value="Chromosome A07"/>
</dbReference>
<sequence length="147" mass="17085">MISAPEQPVMSACSYSRLALLGGCLALYYPNHDSCNTHIWVMKEYKVHSSWTLYQIPCVNFWPLSLSRNGDIIGIGYIFSHKVRYFIYNVRGDFLKHIKNLPCRLPFREPVTVYTESLLPLPTDVKDKIIGHQNQKDVKQGKRIRRE</sequence>
<evidence type="ECO:0000313" key="2">
    <source>
        <dbReference type="Proteomes" id="UP000289738"/>
    </source>
</evidence>